<dbReference type="Gene3D" id="3.30.700.10">
    <property type="entry name" value="Glycoprotein, Type 4 Pilin"/>
    <property type="match status" value="1"/>
</dbReference>
<accession>A0A2J0KQG6</accession>
<name>A0A2J0KQG6_9BACT</name>
<protein>
    <recommendedName>
        <fullName evidence="3">Prepilin-type cleavage/methylation domain-containing protein</fullName>
    </recommendedName>
</protein>
<dbReference type="SUPFAM" id="SSF54523">
    <property type="entry name" value="Pili subunits"/>
    <property type="match status" value="1"/>
</dbReference>
<dbReference type="Proteomes" id="UP000230052">
    <property type="component" value="Unassembled WGS sequence"/>
</dbReference>
<dbReference type="AlphaFoldDB" id="A0A2J0KQG6"/>
<gene>
    <name evidence="1" type="ORF">COS99_08155</name>
</gene>
<dbReference type="EMBL" id="PEWV01000075">
    <property type="protein sequence ID" value="PIU40868.1"/>
    <property type="molecule type" value="Genomic_DNA"/>
</dbReference>
<dbReference type="InterPro" id="IPR045584">
    <property type="entry name" value="Pilin-like"/>
</dbReference>
<proteinExistence type="predicted"/>
<evidence type="ECO:0000313" key="2">
    <source>
        <dbReference type="Proteomes" id="UP000230052"/>
    </source>
</evidence>
<reference evidence="1 2" key="1">
    <citation type="submission" date="2017-09" db="EMBL/GenBank/DDBJ databases">
        <title>Depth-based differentiation of microbial function through sediment-hosted aquifers and enrichment of novel symbionts in the deep terrestrial subsurface.</title>
        <authorList>
            <person name="Probst A.J."/>
            <person name="Ladd B."/>
            <person name="Jarett J.K."/>
            <person name="Geller-Mcgrath D.E."/>
            <person name="Sieber C.M."/>
            <person name="Emerson J.B."/>
            <person name="Anantharaman K."/>
            <person name="Thomas B.C."/>
            <person name="Malmstrom R."/>
            <person name="Stieglmeier M."/>
            <person name="Klingl A."/>
            <person name="Woyke T."/>
            <person name="Ryan C.M."/>
            <person name="Banfield J.F."/>
        </authorList>
    </citation>
    <scope>NUCLEOTIDE SEQUENCE [LARGE SCALE GENOMIC DNA]</scope>
    <source>
        <strain evidence="1">CG07_land_8_20_14_0_80_42_15</strain>
    </source>
</reference>
<evidence type="ECO:0000313" key="1">
    <source>
        <dbReference type="EMBL" id="PIU40868.1"/>
    </source>
</evidence>
<organism evidence="1 2">
    <name type="scientific">Candidatus Aquitaenariimonas noxiae</name>
    <dbReference type="NCBI Taxonomy" id="1974741"/>
    <lineage>
        <taxon>Bacteria</taxon>
        <taxon>Pseudomonadati</taxon>
        <taxon>Candidatus Omnitrophota</taxon>
        <taxon>Candidatus Aquitaenariimonas</taxon>
    </lineage>
</organism>
<evidence type="ECO:0008006" key="3">
    <source>
        <dbReference type="Google" id="ProtNLM"/>
    </source>
</evidence>
<comment type="caution">
    <text evidence="1">The sequence shown here is derived from an EMBL/GenBank/DDBJ whole genome shotgun (WGS) entry which is preliminary data.</text>
</comment>
<sequence length="111" mass="11506">MVIVILGILAAVAIPKYYDLQNDAKSAAEKGVVGGVRAGIHTYYAQNKAWPANLDAAAASSTASKANAFFTVVLSQGGITSEWTKNASSQYVGPAGGIYAYSNVDGSFVEQ</sequence>